<keyword evidence="1" id="KW-1133">Transmembrane helix</keyword>
<protein>
    <submittedName>
        <fullName evidence="2">Uncharacterized protein</fullName>
    </submittedName>
</protein>
<dbReference type="HOGENOM" id="CLU_1775112_0_0_12"/>
<accession>B0ST79</accession>
<dbReference type="STRING" id="456481.LEPBI_I2221"/>
<name>B0ST79_LEPBP</name>
<dbReference type="AlphaFoldDB" id="B0ST79"/>
<organism evidence="2 3">
    <name type="scientific">Leptospira biflexa serovar Patoc (strain Patoc 1 / ATCC 23582 / Paris)</name>
    <dbReference type="NCBI Taxonomy" id="456481"/>
    <lineage>
        <taxon>Bacteria</taxon>
        <taxon>Pseudomonadati</taxon>
        <taxon>Spirochaetota</taxon>
        <taxon>Spirochaetia</taxon>
        <taxon>Leptospirales</taxon>
        <taxon>Leptospiraceae</taxon>
        <taxon>Leptospira</taxon>
    </lineage>
</organism>
<dbReference type="Proteomes" id="UP000001847">
    <property type="component" value="Chromosome I"/>
</dbReference>
<proteinExistence type="predicted"/>
<keyword evidence="1" id="KW-0812">Transmembrane</keyword>
<evidence type="ECO:0000313" key="2">
    <source>
        <dbReference type="EMBL" id="ABZ98319.1"/>
    </source>
</evidence>
<gene>
    <name evidence="2" type="ordered locus">LEPBI_I2221</name>
</gene>
<keyword evidence="3" id="KW-1185">Reference proteome</keyword>
<evidence type="ECO:0000256" key="1">
    <source>
        <dbReference type="SAM" id="Phobius"/>
    </source>
</evidence>
<dbReference type="BioCyc" id="LBIF456481:LEPBI_RS10955-MONOMER"/>
<dbReference type="KEGG" id="lbi:LEPBI_I2221"/>
<dbReference type="EMBL" id="CP000786">
    <property type="protein sequence ID" value="ABZ98319.1"/>
    <property type="molecule type" value="Genomic_DNA"/>
</dbReference>
<sequence length="146" mass="17285">MQFIYNFLKVHIKFLKIVFCIIILSFFGCDYARIFVQKLTFENSITIRCFEESILNISSLTLDNNYREEKGNNTLYFIIEFNELKSRASFSDNVLELSTISKINEELKCAEIKEIIRINKLIEHNIILNCKNKILKSEYNNDDCFN</sequence>
<feature type="transmembrane region" description="Helical" evidence="1">
    <location>
        <begin position="12"/>
        <end position="32"/>
    </location>
</feature>
<keyword evidence="1" id="KW-0472">Membrane</keyword>
<reference evidence="2 3" key="1">
    <citation type="journal article" date="2008" name="PLoS ONE">
        <title>Genome sequence of the saprophyte Leptospira biflexa provides insights into the evolution of Leptospira and the pathogenesis of leptospirosis.</title>
        <authorList>
            <person name="Picardeau M."/>
            <person name="Bulach D.M."/>
            <person name="Bouchier C."/>
            <person name="Zuerner R.L."/>
            <person name="Zidane N."/>
            <person name="Wilson P.J."/>
            <person name="Creno S."/>
            <person name="Kuczek E.S."/>
            <person name="Bommezzadri S."/>
            <person name="Davis J.C."/>
            <person name="McGrath A."/>
            <person name="Johnson M.J."/>
            <person name="Boursaux-Eude C."/>
            <person name="Seemann T."/>
            <person name="Rouy Z."/>
            <person name="Coppel R.L."/>
            <person name="Rood J.I."/>
            <person name="Lajus A."/>
            <person name="Davies J.K."/>
            <person name="Medigue C."/>
            <person name="Adler B."/>
        </authorList>
    </citation>
    <scope>NUCLEOTIDE SEQUENCE [LARGE SCALE GENOMIC DNA]</scope>
    <source>
        <strain evidence="3">Patoc 1 / ATCC 23582 / Paris</strain>
    </source>
</reference>
<evidence type="ECO:0000313" key="3">
    <source>
        <dbReference type="Proteomes" id="UP000001847"/>
    </source>
</evidence>